<dbReference type="HOGENOM" id="CLU_2847629_0_0_14"/>
<keyword evidence="3" id="KW-1185">Reference proteome</keyword>
<evidence type="ECO:0000313" key="3">
    <source>
        <dbReference type="Proteomes" id="UP000014984"/>
    </source>
</evidence>
<feature type="transmembrane region" description="Helical" evidence="1">
    <location>
        <begin position="25"/>
        <end position="47"/>
    </location>
</feature>
<reference evidence="2 3" key="1">
    <citation type="journal article" date="2013" name="Genome Biol. Evol.">
        <title>Comparison of metabolic capacities and inference of gene content evolution in mosquito-associated Spiroplasma diminutum and S. taiwanense.</title>
        <authorList>
            <person name="Lo W.S."/>
            <person name="Ku C."/>
            <person name="Chen L.L."/>
            <person name="Chang T.H."/>
            <person name="Kuo C.H."/>
        </authorList>
    </citation>
    <scope>NUCLEOTIDE SEQUENCE [LARGE SCALE GENOMIC DNA]</scope>
    <source>
        <strain evidence="2">CT-1</strain>
    </source>
</reference>
<dbReference type="KEGG" id="stai:STAIW_v1c02430"/>
<keyword evidence="1" id="KW-0812">Transmembrane</keyword>
<gene>
    <name evidence="2" type="ORF">STAIW_v1c02430</name>
</gene>
<proteinExistence type="predicted"/>
<dbReference type="Proteomes" id="UP000014984">
    <property type="component" value="Chromosome"/>
</dbReference>
<keyword evidence="1" id="KW-1133">Transmembrane helix</keyword>
<protein>
    <submittedName>
        <fullName evidence="2">Uncharacterized protein</fullName>
    </submittedName>
</protein>
<dbReference type="AlphaFoldDB" id="S5LYY8"/>
<evidence type="ECO:0000313" key="2">
    <source>
        <dbReference type="EMBL" id="AGR40907.1"/>
    </source>
</evidence>
<dbReference type="EMBL" id="CP005074">
    <property type="protein sequence ID" value="AGR40907.1"/>
    <property type="molecule type" value="Genomic_DNA"/>
</dbReference>
<evidence type="ECO:0000256" key="1">
    <source>
        <dbReference type="SAM" id="Phobius"/>
    </source>
</evidence>
<name>S5LYY8_9MOLU</name>
<organism evidence="2 3">
    <name type="scientific">Spiroplasma taiwanense CT-1</name>
    <dbReference type="NCBI Taxonomy" id="1276220"/>
    <lineage>
        <taxon>Bacteria</taxon>
        <taxon>Bacillati</taxon>
        <taxon>Mycoplasmatota</taxon>
        <taxon>Mollicutes</taxon>
        <taxon>Entomoplasmatales</taxon>
        <taxon>Spiroplasmataceae</taxon>
        <taxon>Spiroplasma</taxon>
    </lineage>
</organism>
<keyword evidence="1" id="KW-0472">Membrane</keyword>
<accession>S5LYY8</accession>
<sequence>MKKSLYSVWNLFSTFFSFDIKNKKVIIFSSFLILSTLIMNVIWLIILNMKILSTQLYLWSIFFKY</sequence>